<dbReference type="InterPro" id="IPR013785">
    <property type="entry name" value="Aldolase_TIM"/>
</dbReference>
<keyword evidence="1" id="KW-0456">Lyase</keyword>
<dbReference type="RefSeq" id="WP_013630503.1">
    <property type="nucleotide sequence ID" value="NC_015174.1"/>
</dbReference>
<sequence length="329" mass="36755">MTDADSSRKRIMNVAAPRETVPPVIPQRAITGMSAILLPMNSATEPDWQGFRDHISRTVSAGLVPAINMDTGYANLINEDQRQQALELAQEVCNGTPFVGGVFVGDQPGDSFNFDAYRCGMDQVTAAGGTPIIFQSYGLTGQADEDIVEAYRQIGQHVEEYLAFELGQMFAPFGKIYSLEVYQQLLGIPSCVGAKHSSLNRELEWQRLAIRDEHRPDFKVLTGNDLAIDMVMYGSDYLLGLSTFAPEEFARRDEMWEKGDPSFYELNDVLQYLGCFAFRNPVPAYKHSAAQFLHLRQWINKPLTFPGSPTRPDSDLPILEDILQRLSSC</sequence>
<dbReference type="SMART" id="SM01130">
    <property type="entry name" value="DHDPS"/>
    <property type="match status" value="1"/>
</dbReference>
<dbReference type="GO" id="GO:0016829">
    <property type="term" value="F:lyase activity"/>
    <property type="evidence" value="ECO:0007669"/>
    <property type="project" value="UniProtKB-KW"/>
</dbReference>
<evidence type="ECO:0000313" key="3">
    <source>
        <dbReference type="Proteomes" id="UP000006860"/>
    </source>
</evidence>
<gene>
    <name evidence="2" type="ordered locus">Plabr_4225</name>
</gene>
<dbReference type="HOGENOM" id="CLU_887819_0_0_0"/>
<evidence type="ECO:0008006" key="4">
    <source>
        <dbReference type="Google" id="ProtNLM"/>
    </source>
</evidence>
<dbReference type="Gene3D" id="3.20.20.70">
    <property type="entry name" value="Aldolase class I"/>
    <property type="match status" value="1"/>
</dbReference>
<dbReference type="eggNOG" id="COG0329">
    <property type="taxonomic scope" value="Bacteria"/>
</dbReference>
<accession>F0SIU9</accession>
<dbReference type="AlphaFoldDB" id="F0SIU9"/>
<reference evidence="3" key="1">
    <citation type="submission" date="2011-02" db="EMBL/GenBank/DDBJ databases">
        <title>The complete genome of Planctomyces brasiliensis DSM 5305.</title>
        <authorList>
            <person name="Lucas S."/>
            <person name="Copeland A."/>
            <person name="Lapidus A."/>
            <person name="Bruce D."/>
            <person name="Goodwin L."/>
            <person name="Pitluck S."/>
            <person name="Kyrpides N."/>
            <person name="Mavromatis K."/>
            <person name="Pagani I."/>
            <person name="Ivanova N."/>
            <person name="Ovchinnikova G."/>
            <person name="Lu M."/>
            <person name="Detter J.C."/>
            <person name="Han C."/>
            <person name="Land M."/>
            <person name="Hauser L."/>
            <person name="Markowitz V."/>
            <person name="Cheng J.-F."/>
            <person name="Hugenholtz P."/>
            <person name="Woyke T."/>
            <person name="Wu D."/>
            <person name="Tindall B."/>
            <person name="Pomrenke H.G."/>
            <person name="Brambilla E."/>
            <person name="Klenk H.-P."/>
            <person name="Eisen J.A."/>
        </authorList>
    </citation>
    <scope>NUCLEOTIDE SEQUENCE [LARGE SCALE GENOMIC DNA]</scope>
    <source>
        <strain evidence="3">ATCC 49424 / DSM 5305 / JCM 21570 / NBRC 103401 / IFAM 1448</strain>
    </source>
</reference>
<dbReference type="SUPFAM" id="SSF51569">
    <property type="entry name" value="Aldolase"/>
    <property type="match status" value="1"/>
</dbReference>
<proteinExistence type="predicted"/>
<dbReference type="InterPro" id="IPR002220">
    <property type="entry name" value="DapA-like"/>
</dbReference>
<dbReference type="EMBL" id="CP002546">
    <property type="protein sequence ID" value="ADY61798.1"/>
    <property type="molecule type" value="Genomic_DNA"/>
</dbReference>
<name>F0SIU9_RUBBR</name>
<evidence type="ECO:0000256" key="1">
    <source>
        <dbReference type="ARBA" id="ARBA00023239"/>
    </source>
</evidence>
<evidence type="ECO:0000313" key="2">
    <source>
        <dbReference type="EMBL" id="ADY61798.1"/>
    </source>
</evidence>
<dbReference type="Proteomes" id="UP000006860">
    <property type="component" value="Chromosome"/>
</dbReference>
<dbReference type="KEGG" id="pbs:Plabr_4225"/>
<dbReference type="STRING" id="756272.Plabr_4225"/>
<protein>
    <recommendedName>
        <fullName evidence="4">Dihydrodipicolinate synthetase</fullName>
    </recommendedName>
</protein>
<dbReference type="CDD" id="cd00408">
    <property type="entry name" value="DHDPS-like"/>
    <property type="match status" value="1"/>
</dbReference>
<keyword evidence="3" id="KW-1185">Reference proteome</keyword>
<organism evidence="2 3">
    <name type="scientific">Rubinisphaera brasiliensis (strain ATCC 49424 / DSM 5305 / JCM 21570 / IAM 15109 / NBRC 103401 / IFAM 1448)</name>
    <name type="common">Planctomyces brasiliensis</name>
    <dbReference type="NCBI Taxonomy" id="756272"/>
    <lineage>
        <taxon>Bacteria</taxon>
        <taxon>Pseudomonadati</taxon>
        <taxon>Planctomycetota</taxon>
        <taxon>Planctomycetia</taxon>
        <taxon>Planctomycetales</taxon>
        <taxon>Planctomycetaceae</taxon>
        <taxon>Rubinisphaera</taxon>
    </lineage>
</organism>